<dbReference type="EMBL" id="CVQH01023057">
    <property type="protein sequence ID" value="CRK34535.1"/>
    <property type="molecule type" value="Genomic_DNA"/>
</dbReference>
<organism evidence="2 3">
    <name type="scientific">Verticillium longisporum</name>
    <name type="common">Verticillium dahliae var. longisporum</name>
    <dbReference type="NCBI Taxonomy" id="100787"/>
    <lineage>
        <taxon>Eukaryota</taxon>
        <taxon>Fungi</taxon>
        <taxon>Dikarya</taxon>
        <taxon>Ascomycota</taxon>
        <taxon>Pezizomycotina</taxon>
        <taxon>Sordariomycetes</taxon>
        <taxon>Hypocreomycetidae</taxon>
        <taxon>Glomerellales</taxon>
        <taxon>Plectosphaerellaceae</taxon>
        <taxon>Verticillium</taxon>
    </lineage>
</organism>
<feature type="compositionally biased region" description="Basic residues" evidence="1">
    <location>
        <begin position="26"/>
        <end position="45"/>
    </location>
</feature>
<evidence type="ECO:0000313" key="3">
    <source>
        <dbReference type="Proteomes" id="UP000044602"/>
    </source>
</evidence>
<proteinExistence type="predicted"/>
<protein>
    <submittedName>
        <fullName evidence="2">Uncharacterized protein</fullName>
    </submittedName>
</protein>
<accession>A0A0G4MKE6</accession>
<dbReference type="Proteomes" id="UP000044602">
    <property type="component" value="Unassembled WGS sequence"/>
</dbReference>
<name>A0A0G4MKE6_VERLO</name>
<gene>
    <name evidence="2" type="ORF">BN1708_019530</name>
</gene>
<evidence type="ECO:0000256" key="1">
    <source>
        <dbReference type="SAM" id="MobiDB-lite"/>
    </source>
</evidence>
<feature type="region of interest" description="Disordered" evidence="1">
    <location>
        <begin position="1"/>
        <end position="61"/>
    </location>
</feature>
<evidence type="ECO:0000313" key="2">
    <source>
        <dbReference type="EMBL" id="CRK34535.1"/>
    </source>
</evidence>
<dbReference type="AlphaFoldDB" id="A0A0G4MKE6"/>
<keyword evidence="3" id="KW-1185">Reference proteome</keyword>
<feature type="compositionally biased region" description="Polar residues" evidence="1">
    <location>
        <begin position="1"/>
        <end position="12"/>
    </location>
</feature>
<feature type="compositionally biased region" description="Basic and acidic residues" evidence="1">
    <location>
        <begin position="46"/>
        <end position="61"/>
    </location>
</feature>
<feature type="non-terminal residue" evidence="2">
    <location>
        <position position="1"/>
    </location>
</feature>
<reference evidence="2 3" key="1">
    <citation type="submission" date="2015-05" db="EMBL/GenBank/DDBJ databases">
        <authorList>
            <person name="Wang D.B."/>
            <person name="Wang M."/>
        </authorList>
    </citation>
    <scope>NUCLEOTIDE SEQUENCE [LARGE SCALE GENOMIC DNA]</scope>
    <source>
        <strain evidence="2">VL1</strain>
    </source>
</reference>
<sequence length="61" mass="7447">PTHNQRVFQPSRSLRRQDRASSQHVHPPRRLPLRPRPRSLRRARTRPLDRHPLRPRRQHGD</sequence>